<name>A0A0A9FX82_ARUDO</name>
<sequence>MWVQYVMDGILQVYNVVHSLSGA</sequence>
<dbReference type="EMBL" id="GBRH01182062">
    <property type="protein sequence ID" value="JAE15834.1"/>
    <property type="molecule type" value="Transcribed_RNA"/>
</dbReference>
<accession>A0A0A9FX82</accession>
<dbReference type="AlphaFoldDB" id="A0A0A9FX82"/>
<organism evidence="1">
    <name type="scientific">Arundo donax</name>
    <name type="common">Giant reed</name>
    <name type="synonym">Donax arundinaceus</name>
    <dbReference type="NCBI Taxonomy" id="35708"/>
    <lineage>
        <taxon>Eukaryota</taxon>
        <taxon>Viridiplantae</taxon>
        <taxon>Streptophyta</taxon>
        <taxon>Embryophyta</taxon>
        <taxon>Tracheophyta</taxon>
        <taxon>Spermatophyta</taxon>
        <taxon>Magnoliopsida</taxon>
        <taxon>Liliopsida</taxon>
        <taxon>Poales</taxon>
        <taxon>Poaceae</taxon>
        <taxon>PACMAD clade</taxon>
        <taxon>Arundinoideae</taxon>
        <taxon>Arundineae</taxon>
        <taxon>Arundo</taxon>
    </lineage>
</organism>
<proteinExistence type="predicted"/>
<evidence type="ECO:0000313" key="1">
    <source>
        <dbReference type="EMBL" id="JAE15834.1"/>
    </source>
</evidence>
<reference evidence="1" key="1">
    <citation type="submission" date="2014-09" db="EMBL/GenBank/DDBJ databases">
        <authorList>
            <person name="Magalhaes I.L.F."/>
            <person name="Oliveira U."/>
            <person name="Santos F.R."/>
            <person name="Vidigal T.H.D.A."/>
            <person name="Brescovit A.D."/>
            <person name="Santos A.J."/>
        </authorList>
    </citation>
    <scope>NUCLEOTIDE SEQUENCE</scope>
    <source>
        <tissue evidence="1">Shoot tissue taken approximately 20 cm above the soil surface</tissue>
    </source>
</reference>
<reference evidence="1" key="2">
    <citation type="journal article" date="2015" name="Data Brief">
        <title>Shoot transcriptome of the giant reed, Arundo donax.</title>
        <authorList>
            <person name="Barrero R.A."/>
            <person name="Guerrero F.D."/>
            <person name="Moolhuijzen P."/>
            <person name="Goolsby J.A."/>
            <person name="Tidwell J."/>
            <person name="Bellgard S.E."/>
            <person name="Bellgard M.I."/>
        </authorList>
    </citation>
    <scope>NUCLEOTIDE SEQUENCE</scope>
    <source>
        <tissue evidence="1">Shoot tissue taken approximately 20 cm above the soil surface</tissue>
    </source>
</reference>
<protein>
    <submittedName>
        <fullName evidence="1">Uncharacterized protein</fullName>
    </submittedName>
</protein>